<accession>A0A2T7B3S0</accession>
<dbReference type="RefSeq" id="WP_075198836.1">
    <property type="nucleotide sequence ID" value="NZ_CP187984.1"/>
</dbReference>
<comment type="caution">
    <text evidence="1">The sequence shown here is derived from an EMBL/GenBank/DDBJ whole genome shotgun (WGS) entry which is preliminary data.</text>
</comment>
<proteinExistence type="predicted"/>
<evidence type="ECO:0000313" key="1">
    <source>
        <dbReference type="EMBL" id="PUX20954.1"/>
    </source>
</evidence>
<name>A0A2T7B3S0_9ENTR</name>
<reference evidence="1" key="1">
    <citation type="submission" date="2016-12" db="EMBL/GenBank/DDBJ databases">
        <title>Analysis of the Molecular Diversity Among Cronobacter Species Isolated from Filth Flies Using a Pan Genomic DNA Microarray.</title>
        <authorList>
            <person name="Pava-Ripoll M."/>
            <person name="Tall B."/>
            <person name="Farber J."/>
            <person name="Fanning S."/>
            <person name="Lehner A."/>
            <person name="Stephan R."/>
            <person name="Pagotto F."/>
            <person name="Iverson C."/>
            <person name="Ziobro G."/>
            <person name="Miller A."/>
            <person name="Pearson R."/>
            <person name="Yan Q."/>
            <person name="Kim M."/>
            <person name="Jeong S."/>
            <person name="Park J."/>
            <person name="Jun S."/>
            <person name="Choi H."/>
            <person name="Chung T."/>
            <person name="Yoo Y."/>
            <person name="Park E."/>
            <person name="Hwang S."/>
            <person name="Lee B."/>
            <person name="Sathyamoorthy V."/>
            <person name="Carter L."/>
            <person name="Mammel M."/>
            <person name="Jackson S."/>
            <person name="Kothary M."/>
            <person name="Patel I."/>
            <person name="Grim C."/>
            <person name="Gopinath G."/>
            <person name="Gangiredla J."/>
            <person name="Chase H."/>
        </authorList>
    </citation>
    <scope>NUCLEOTIDE SEQUENCE [LARGE SCALE GENOMIC DNA]</scope>
    <source>
        <strain evidence="1">MOD1-Sh41s</strain>
    </source>
</reference>
<dbReference type="AlphaFoldDB" id="A0A2T7B3S0"/>
<organism evidence="1">
    <name type="scientific">Cronobacter turicensis</name>
    <dbReference type="NCBI Taxonomy" id="413502"/>
    <lineage>
        <taxon>Bacteria</taxon>
        <taxon>Pseudomonadati</taxon>
        <taxon>Pseudomonadota</taxon>
        <taxon>Gammaproteobacteria</taxon>
        <taxon>Enterobacterales</taxon>
        <taxon>Enterobacteriaceae</taxon>
        <taxon>Cronobacter</taxon>
    </lineage>
</organism>
<dbReference type="InterPro" id="IPR010351">
    <property type="entry name" value="DUF943"/>
</dbReference>
<dbReference type="Pfam" id="PF06092">
    <property type="entry name" value="DUF943"/>
    <property type="match status" value="1"/>
</dbReference>
<dbReference type="OrthoDB" id="6519293at2"/>
<dbReference type="EMBL" id="MSAG01000021">
    <property type="protein sequence ID" value="PUX20954.1"/>
    <property type="molecule type" value="Genomic_DNA"/>
</dbReference>
<sequence length="162" mass="18418">MGNAAFSLSKGLGLATGIIAATVALSFISGRSVNIIAVHQNPYTAAVIVERLPWRDRDKIAWWRDNEKRLIKHYSLKIDNPRGALDYFVYAFGEGYQPEGDADRLCFEEIKSPSRCIDKNLLMVVTQNRAGEQIFLIDQYRYQVMRDGELQKQPLIEPGDIR</sequence>
<gene>
    <name evidence="1" type="ORF">BS411_13815</name>
</gene>
<protein>
    <submittedName>
        <fullName evidence="1">DUF943 domain-containing protein</fullName>
    </submittedName>
</protein>